<reference evidence="2" key="1">
    <citation type="submission" date="2022-08" db="EMBL/GenBank/DDBJ databases">
        <title>Novel sulfate-reducing endosymbionts in the free-living metamonad Anaeramoeba.</title>
        <authorList>
            <person name="Jerlstrom-Hultqvist J."/>
            <person name="Cepicka I."/>
            <person name="Gallot-Lavallee L."/>
            <person name="Salas-Leiva D."/>
            <person name="Curtis B.A."/>
            <person name="Zahonova K."/>
            <person name="Pipaliya S."/>
            <person name="Dacks J."/>
            <person name="Roger A.J."/>
        </authorList>
    </citation>
    <scope>NUCLEOTIDE SEQUENCE</scope>
    <source>
        <strain evidence="2">Schooner1</strain>
    </source>
</reference>
<comment type="caution">
    <text evidence="2">The sequence shown here is derived from an EMBL/GenBank/DDBJ whole genome shotgun (WGS) entry which is preliminary data.</text>
</comment>
<name>A0ABQ8XRS6_9EUKA</name>
<dbReference type="InterPro" id="IPR001611">
    <property type="entry name" value="Leu-rich_rpt"/>
</dbReference>
<accession>A0ABQ8XRS6</accession>
<dbReference type="Proteomes" id="UP001150062">
    <property type="component" value="Unassembled WGS sequence"/>
</dbReference>
<dbReference type="PROSITE" id="PS51450">
    <property type="entry name" value="LRR"/>
    <property type="match status" value="1"/>
</dbReference>
<dbReference type="SUPFAM" id="SSF52047">
    <property type="entry name" value="RNI-like"/>
    <property type="match status" value="1"/>
</dbReference>
<organism evidence="2 3">
    <name type="scientific">Anaeramoeba flamelloides</name>
    <dbReference type="NCBI Taxonomy" id="1746091"/>
    <lineage>
        <taxon>Eukaryota</taxon>
        <taxon>Metamonada</taxon>
        <taxon>Anaeramoebidae</taxon>
        <taxon>Anaeramoeba</taxon>
    </lineage>
</organism>
<evidence type="ECO:0000256" key="1">
    <source>
        <dbReference type="SAM" id="MobiDB-lite"/>
    </source>
</evidence>
<gene>
    <name evidence="2" type="ORF">M0813_28792</name>
</gene>
<feature type="compositionally biased region" description="Basic residues" evidence="1">
    <location>
        <begin position="357"/>
        <end position="394"/>
    </location>
</feature>
<dbReference type="Gene3D" id="3.80.10.10">
    <property type="entry name" value="Ribonuclease Inhibitor"/>
    <property type="match status" value="1"/>
</dbReference>
<feature type="compositionally biased region" description="Basic residues" evidence="1">
    <location>
        <begin position="314"/>
        <end position="345"/>
    </location>
</feature>
<sequence length="493" mass="57647">MIRNNTLVPSTIHSFIKKLSIDFLFGSPNQKENIKYEEMNFLSMNKNVHQILETIQTALRSCQVINTNDQITFFIEELDLSNKQINPKILNVICNFLLKKEIILLSLSLSGNVFGSKIDPLIKYLEGTTKLTKLNLSNNKLGQIAFNKLKYVLCNQNTTLEEINLNATNLGSSSLILLCGILSRNHQLKKLEAIDNFNFVDPKILQHLFQLIKKNKTILQINIFKKMQLDEESQILWDKIENILQLNLMSFKENNRLLSDKVLDCDNEKPKKLKLLNKNHQREKNTIESKTRVDSQTNLNNTKKIKSGNEIKRKKDQKKKSKNKTVKKTKTNKKTKNKAKKKKKAKEKEKEPSFNKCKNKKKKKKKKKKRESAPIKTKKKPNKRRFWFMKKKKQTNNNICLDKNSKQKETKKNKSRVKSDPTSSSSSELSDDSFLGFVLVEKNNIFIEEWERVNFDIDSDDYNDFEQQYNKNVNRMLKSNSKFKKIYKDSGLK</sequence>
<keyword evidence="3" id="KW-1185">Reference proteome</keyword>
<feature type="region of interest" description="Disordered" evidence="1">
    <location>
        <begin position="296"/>
        <end position="431"/>
    </location>
</feature>
<proteinExistence type="predicted"/>
<feature type="compositionally biased region" description="Basic and acidic residues" evidence="1">
    <location>
        <begin position="403"/>
        <end position="412"/>
    </location>
</feature>
<protein>
    <submittedName>
        <fullName evidence="2">Nacht</fullName>
    </submittedName>
</protein>
<evidence type="ECO:0000313" key="2">
    <source>
        <dbReference type="EMBL" id="KAJ6234815.1"/>
    </source>
</evidence>
<dbReference type="EMBL" id="JAOAOG010000266">
    <property type="protein sequence ID" value="KAJ6234815.1"/>
    <property type="molecule type" value="Genomic_DNA"/>
</dbReference>
<evidence type="ECO:0000313" key="3">
    <source>
        <dbReference type="Proteomes" id="UP001150062"/>
    </source>
</evidence>
<dbReference type="InterPro" id="IPR032675">
    <property type="entry name" value="LRR_dom_sf"/>
</dbReference>